<dbReference type="AlphaFoldDB" id="A0A150LQG1"/>
<evidence type="ECO:0000313" key="3">
    <source>
        <dbReference type="Proteomes" id="UP000075455"/>
    </source>
</evidence>
<keyword evidence="1" id="KW-0812">Transmembrane</keyword>
<dbReference type="Proteomes" id="UP000075455">
    <property type="component" value="Unassembled WGS sequence"/>
</dbReference>
<reference evidence="2 3" key="1">
    <citation type="submission" date="2016-01" db="EMBL/GenBank/DDBJ databases">
        <title>Draft Genome Sequences of Seven Thermophilic Sporeformers Isolated from Foods.</title>
        <authorList>
            <person name="Berendsen E.M."/>
            <person name="Wells-Bennik M.H."/>
            <person name="Krawcyk A.O."/>
            <person name="De Jong A."/>
            <person name="Holsappel S."/>
            <person name="Eijlander R.T."/>
            <person name="Kuipers O.P."/>
        </authorList>
    </citation>
    <scope>NUCLEOTIDE SEQUENCE [LARGE SCALE GENOMIC DNA]</scope>
    <source>
        <strain evidence="2 3">B4119</strain>
    </source>
</reference>
<evidence type="ECO:0000256" key="1">
    <source>
        <dbReference type="SAM" id="Phobius"/>
    </source>
</evidence>
<comment type="caution">
    <text evidence="2">The sequence shown here is derived from an EMBL/GenBank/DDBJ whole genome shotgun (WGS) entry which is preliminary data.</text>
</comment>
<keyword evidence="1" id="KW-0472">Membrane</keyword>
<feature type="transmembrane region" description="Helical" evidence="1">
    <location>
        <begin position="81"/>
        <end position="104"/>
    </location>
</feature>
<feature type="transmembrane region" description="Helical" evidence="1">
    <location>
        <begin position="162"/>
        <end position="180"/>
    </location>
</feature>
<keyword evidence="1" id="KW-1133">Transmembrane helix</keyword>
<protein>
    <submittedName>
        <fullName evidence="2">Uncharacterized protein</fullName>
    </submittedName>
</protein>
<name>A0A150LQG1_9BACL</name>
<gene>
    <name evidence="2" type="ORF">B4119_1501</name>
</gene>
<sequence length="192" mass="21257">MSLICSGVQFLVELPFITRTFSCSQKLSTPLSLLRLNLLFHSNCFHSSRVIVLFLTFSFNIFIFLLPIILYGVSLGVKSRFFALSAMISASFFTNLSPIAFPLFTTPSAALLIEKRTELVASSAVSCIPALDTGPIPTNDGCSWTERTLSRRSSHCFLIERIVWVIGAFTTLSLIGLQAIDHRLVGLVFQFP</sequence>
<proteinExistence type="predicted"/>
<dbReference type="EMBL" id="LQYS01000041">
    <property type="protein sequence ID" value="KYD14451.1"/>
    <property type="molecule type" value="Genomic_DNA"/>
</dbReference>
<feature type="transmembrane region" description="Helical" evidence="1">
    <location>
        <begin position="46"/>
        <end position="69"/>
    </location>
</feature>
<accession>A0A150LQG1</accession>
<evidence type="ECO:0000313" key="2">
    <source>
        <dbReference type="EMBL" id="KYD14451.1"/>
    </source>
</evidence>
<organism evidence="2 3">
    <name type="scientific">Saccharococcus caldoxylosilyticus</name>
    <dbReference type="NCBI Taxonomy" id="81408"/>
    <lineage>
        <taxon>Bacteria</taxon>
        <taxon>Bacillati</taxon>
        <taxon>Bacillota</taxon>
        <taxon>Bacilli</taxon>
        <taxon>Bacillales</taxon>
        <taxon>Anoxybacillaceae</taxon>
        <taxon>Saccharococcus</taxon>
    </lineage>
</organism>